<dbReference type="EnsemblMetazoa" id="CJA01929.1">
    <property type="protein sequence ID" value="CJA01929.1"/>
    <property type="gene ID" value="WBGene00121133"/>
</dbReference>
<evidence type="ECO:0000259" key="9">
    <source>
        <dbReference type="PROSITE" id="PS51192"/>
    </source>
</evidence>
<dbReference type="SMART" id="SM00490">
    <property type="entry name" value="HELICc"/>
    <property type="match status" value="1"/>
</dbReference>
<feature type="compositionally biased region" description="Gly residues" evidence="8">
    <location>
        <begin position="602"/>
        <end position="623"/>
    </location>
</feature>
<dbReference type="Gene3D" id="3.40.50.300">
    <property type="entry name" value="P-loop containing nucleotide triphosphate hydrolases"/>
    <property type="match status" value="2"/>
</dbReference>
<evidence type="ECO:0000256" key="7">
    <source>
        <dbReference type="RuleBase" id="RU000492"/>
    </source>
</evidence>
<reference evidence="12" key="1">
    <citation type="submission" date="2010-08" db="EMBL/GenBank/DDBJ databases">
        <authorList>
            <consortium name="Caenorhabditis japonica Sequencing Consortium"/>
            <person name="Wilson R.K."/>
        </authorList>
    </citation>
    <scope>NUCLEOTIDE SEQUENCE [LARGE SCALE GENOMIC DNA]</scope>
    <source>
        <strain evidence="12">DF5081</strain>
    </source>
</reference>
<dbReference type="CDD" id="cd17966">
    <property type="entry name" value="DEADc_DDX5_DDX17"/>
    <property type="match status" value="1"/>
</dbReference>
<keyword evidence="3 7" id="KW-0378">Hydrolase</keyword>
<dbReference type="Pfam" id="PF00271">
    <property type="entry name" value="Helicase_C"/>
    <property type="match status" value="1"/>
</dbReference>
<evidence type="ECO:0000313" key="11">
    <source>
        <dbReference type="EnsemblMetazoa" id="CJA01929.1"/>
    </source>
</evidence>
<evidence type="ECO:0000313" key="12">
    <source>
        <dbReference type="Proteomes" id="UP000005237"/>
    </source>
</evidence>
<comment type="similarity">
    <text evidence="7">Belongs to the DEAD box helicase family.</text>
</comment>
<dbReference type="FunFam" id="3.40.50.300:FF:000079">
    <property type="entry name" value="probable ATP-dependent RNA helicase DDX17"/>
    <property type="match status" value="1"/>
</dbReference>
<protein>
    <recommendedName>
        <fullName evidence="1">RNA helicase</fullName>
        <ecNumber evidence="1">3.6.4.13</ecNumber>
    </recommendedName>
</protein>
<evidence type="ECO:0000256" key="5">
    <source>
        <dbReference type="ARBA" id="ARBA00022840"/>
    </source>
</evidence>
<accession>A0A8R1HLL4</accession>
<feature type="domain" description="Helicase C-terminal" evidence="10">
    <location>
        <begin position="452"/>
        <end position="599"/>
    </location>
</feature>
<dbReference type="AlphaFoldDB" id="A0A8R1HLL4"/>
<reference evidence="11" key="2">
    <citation type="submission" date="2022-06" db="UniProtKB">
        <authorList>
            <consortium name="EnsemblMetazoa"/>
        </authorList>
    </citation>
    <scope>IDENTIFICATION</scope>
    <source>
        <strain evidence="11">DF5081</strain>
    </source>
</reference>
<dbReference type="PROSITE" id="PS00039">
    <property type="entry name" value="DEAD_ATP_HELICASE"/>
    <property type="match status" value="1"/>
</dbReference>
<keyword evidence="5 7" id="KW-0067">ATP-binding</keyword>
<dbReference type="Proteomes" id="UP000005237">
    <property type="component" value="Unassembled WGS sequence"/>
</dbReference>
<evidence type="ECO:0000256" key="4">
    <source>
        <dbReference type="ARBA" id="ARBA00022806"/>
    </source>
</evidence>
<proteinExistence type="inferred from homology"/>
<feature type="domain" description="Helicase ATP-binding" evidence="9">
    <location>
        <begin position="249"/>
        <end position="424"/>
    </location>
</feature>
<dbReference type="FunFam" id="3.40.50.300:FF:000008">
    <property type="entry name" value="ATP-dependent RNA helicase RhlB"/>
    <property type="match status" value="1"/>
</dbReference>
<dbReference type="GO" id="GO:0005524">
    <property type="term" value="F:ATP binding"/>
    <property type="evidence" value="ECO:0007669"/>
    <property type="project" value="UniProtKB-KW"/>
</dbReference>
<comment type="catalytic activity">
    <reaction evidence="6">
        <text>ATP + H2O = ADP + phosphate + H(+)</text>
        <dbReference type="Rhea" id="RHEA:13065"/>
        <dbReference type="ChEBI" id="CHEBI:15377"/>
        <dbReference type="ChEBI" id="CHEBI:15378"/>
        <dbReference type="ChEBI" id="CHEBI:30616"/>
        <dbReference type="ChEBI" id="CHEBI:43474"/>
        <dbReference type="ChEBI" id="CHEBI:456216"/>
        <dbReference type="EC" id="3.6.4.13"/>
    </reaction>
</comment>
<evidence type="ECO:0000259" key="10">
    <source>
        <dbReference type="PROSITE" id="PS51194"/>
    </source>
</evidence>
<dbReference type="CDD" id="cd18787">
    <property type="entry name" value="SF2_C_DEAD"/>
    <property type="match status" value="1"/>
</dbReference>
<dbReference type="GO" id="GO:0003724">
    <property type="term" value="F:RNA helicase activity"/>
    <property type="evidence" value="ECO:0007669"/>
    <property type="project" value="UniProtKB-EC"/>
</dbReference>
<evidence type="ECO:0000256" key="6">
    <source>
        <dbReference type="ARBA" id="ARBA00047984"/>
    </source>
</evidence>
<sequence length="653" mass="70211">MQIWKSFRALSFAARSLSSSSQIKPVPVTARASNNEDEPNERSTNQNRYLFSQQSLQDQKFAFQTHLRNKQTMGDRGYGGSRGYGGGGGGYGGGGSRGGGGGGRGGGGGGYGGSRGGSGYGGGGGGYGGGGGGGGGYGGGGRGGYGGGGRGGGRGGSGGGSAGGRLREVNWSSENLTPIEKDFYHENAAVSRREQYEIDQWVTANQVTLEGRGIPRPVFEFNEAPLPGQLHELLYGKFQKPTVIQSISWPIAMSGRDIISIAKTGSGKTLAFMLPALIHITKQSHRQRGEGPSVLVLLPTRELAQQVQEVSIDFCHALGLKMTCLFGGASKGPQARDLERGVDIAVATPGRLLDFLENGTTNMKRCSYLVLDEADRMLDMGFEPQIRKIIGQIRPDRQTLMFSATWPKEVRTMASDFQKDAAFLNVGSLELAANHNITQVVDVLEESAKQAKLMELLTQIMNEKECKTIIFVETKRKADELTRAMRRDGWPTLCIHGDKNQGERDWVLQEFKGGKTPILLATDVAARGLDVDDIKFVINYDYPNNSEDYVHRIGRTGRRDKKGTAYTFFTYQNGAKAKDLLKILDEAKQNVPQALRDMGNRSYGGGNPRGRGYGGGGGGGGYGSKRSYGGNDNFAPKRPSYRYDNNGAGGGRW</sequence>
<dbReference type="InterPro" id="IPR000629">
    <property type="entry name" value="RNA-helicase_DEAD-box_CS"/>
</dbReference>
<dbReference type="PROSITE" id="PS51192">
    <property type="entry name" value="HELICASE_ATP_BIND_1"/>
    <property type="match status" value="1"/>
</dbReference>
<keyword evidence="12" id="KW-1185">Reference proteome</keyword>
<organism evidence="11 12">
    <name type="scientific">Caenorhabditis japonica</name>
    <dbReference type="NCBI Taxonomy" id="281687"/>
    <lineage>
        <taxon>Eukaryota</taxon>
        <taxon>Metazoa</taxon>
        <taxon>Ecdysozoa</taxon>
        <taxon>Nematoda</taxon>
        <taxon>Chromadorea</taxon>
        <taxon>Rhabditida</taxon>
        <taxon>Rhabditina</taxon>
        <taxon>Rhabditomorpha</taxon>
        <taxon>Rhabditoidea</taxon>
        <taxon>Rhabditidae</taxon>
        <taxon>Peloderinae</taxon>
        <taxon>Caenorhabditis</taxon>
    </lineage>
</organism>
<dbReference type="GO" id="GO:0043186">
    <property type="term" value="C:P granule"/>
    <property type="evidence" value="ECO:0007669"/>
    <property type="project" value="UniProtKB-ARBA"/>
</dbReference>
<name>A0A8R1HLL4_CAEJA</name>
<dbReference type="PANTHER" id="PTHR47958">
    <property type="entry name" value="ATP-DEPENDENT RNA HELICASE DBP3"/>
    <property type="match status" value="1"/>
</dbReference>
<dbReference type="GO" id="GO:0003676">
    <property type="term" value="F:nucleic acid binding"/>
    <property type="evidence" value="ECO:0007669"/>
    <property type="project" value="InterPro"/>
</dbReference>
<evidence type="ECO:0000256" key="8">
    <source>
        <dbReference type="SAM" id="MobiDB-lite"/>
    </source>
</evidence>
<dbReference type="InterPro" id="IPR011545">
    <property type="entry name" value="DEAD/DEAH_box_helicase_dom"/>
</dbReference>
<dbReference type="SUPFAM" id="SSF52540">
    <property type="entry name" value="P-loop containing nucleoside triphosphate hydrolases"/>
    <property type="match status" value="1"/>
</dbReference>
<evidence type="ECO:0000256" key="2">
    <source>
        <dbReference type="ARBA" id="ARBA00022741"/>
    </source>
</evidence>
<dbReference type="GO" id="GO:0016787">
    <property type="term" value="F:hydrolase activity"/>
    <property type="evidence" value="ECO:0007669"/>
    <property type="project" value="UniProtKB-KW"/>
</dbReference>
<dbReference type="SMART" id="SM00487">
    <property type="entry name" value="DEXDc"/>
    <property type="match status" value="1"/>
</dbReference>
<dbReference type="InterPro" id="IPR014001">
    <property type="entry name" value="Helicase_ATP-bd"/>
</dbReference>
<keyword evidence="4 7" id="KW-0347">Helicase</keyword>
<dbReference type="PROSITE" id="PS51194">
    <property type="entry name" value="HELICASE_CTER"/>
    <property type="match status" value="1"/>
</dbReference>
<dbReference type="Pfam" id="PF00270">
    <property type="entry name" value="DEAD"/>
    <property type="match status" value="1"/>
</dbReference>
<keyword evidence="2 7" id="KW-0547">Nucleotide-binding</keyword>
<dbReference type="EC" id="3.6.4.13" evidence="1"/>
<dbReference type="InterPro" id="IPR001650">
    <property type="entry name" value="Helicase_C-like"/>
</dbReference>
<dbReference type="InterPro" id="IPR027417">
    <property type="entry name" value="P-loop_NTPase"/>
</dbReference>
<evidence type="ECO:0000256" key="1">
    <source>
        <dbReference type="ARBA" id="ARBA00012552"/>
    </source>
</evidence>
<feature type="region of interest" description="Disordered" evidence="8">
    <location>
        <begin position="16"/>
        <end position="46"/>
    </location>
</feature>
<evidence type="ECO:0000256" key="3">
    <source>
        <dbReference type="ARBA" id="ARBA00022801"/>
    </source>
</evidence>
<feature type="region of interest" description="Disordered" evidence="8">
    <location>
        <begin position="596"/>
        <end position="653"/>
    </location>
</feature>